<dbReference type="SUPFAM" id="SSF47473">
    <property type="entry name" value="EF-hand"/>
    <property type="match status" value="1"/>
</dbReference>
<evidence type="ECO:0000259" key="16">
    <source>
        <dbReference type="PROSITE" id="PS50222"/>
    </source>
</evidence>
<dbReference type="OrthoDB" id="191686at2759"/>
<dbReference type="Proteomes" id="UP000654075">
    <property type="component" value="Unassembled WGS sequence"/>
</dbReference>
<evidence type="ECO:0000256" key="3">
    <source>
        <dbReference type="ARBA" id="ARBA00022553"/>
    </source>
</evidence>
<feature type="region of interest" description="Disordered" evidence="14">
    <location>
        <begin position="633"/>
        <end position="701"/>
    </location>
</feature>
<evidence type="ECO:0000256" key="8">
    <source>
        <dbReference type="ARBA" id="ARBA00022882"/>
    </source>
</evidence>
<feature type="transmembrane region" description="Helical" evidence="15">
    <location>
        <begin position="417"/>
        <end position="437"/>
    </location>
</feature>
<evidence type="ECO:0000256" key="1">
    <source>
        <dbReference type="ARBA" id="ARBA00004141"/>
    </source>
</evidence>
<keyword evidence="4" id="KW-0109">Calcium transport</keyword>
<evidence type="ECO:0000256" key="15">
    <source>
        <dbReference type="SAM" id="Phobius"/>
    </source>
</evidence>
<keyword evidence="7" id="KW-0106">Calcium</keyword>
<evidence type="ECO:0000256" key="13">
    <source>
        <dbReference type="ARBA" id="ARBA00023303"/>
    </source>
</evidence>
<feature type="region of interest" description="Disordered" evidence="14">
    <location>
        <begin position="103"/>
        <end position="123"/>
    </location>
</feature>
<feature type="compositionally biased region" description="Polar residues" evidence="14">
    <location>
        <begin position="633"/>
        <end position="646"/>
    </location>
</feature>
<feature type="domain" description="EF-hand" evidence="16">
    <location>
        <begin position="466"/>
        <end position="501"/>
    </location>
</feature>
<keyword evidence="8" id="KW-0851">Voltage-gated channel</keyword>
<feature type="compositionally biased region" description="Low complexity" evidence="14">
    <location>
        <begin position="647"/>
        <end position="678"/>
    </location>
</feature>
<dbReference type="PANTHER" id="PTHR45628:SF7">
    <property type="entry name" value="VOLTAGE-DEPENDENT CALCIUM CHANNEL TYPE A SUBUNIT ALPHA-1"/>
    <property type="match status" value="1"/>
</dbReference>
<dbReference type="Gene3D" id="1.10.287.70">
    <property type="match status" value="1"/>
</dbReference>
<evidence type="ECO:0000256" key="6">
    <source>
        <dbReference type="ARBA" id="ARBA00022692"/>
    </source>
</evidence>
<dbReference type="PRINTS" id="PR00169">
    <property type="entry name" value="KCHANNEL"/>
</dbReference>
<dbReference type="InterPro" id="IPR011992">
    <property type="entry name" value="EF-hand-dom_pair"/>
</dbReference>
<comment type="caution">
    <text evidence="17">The sequence shown here is derived from an EMBL/GenBank/DDBJ whole genome shotgun (WGS) entry which is preliminary data.</text>
</comment>
<keyword evidence="18" id="KW-1185">Reference proteome</keyword>
<dbReference type="SUPFAM" id="SSF81324">
    <property type="entry name" value="Voltage-gated potassium channels"/>
    <property type="match status" value="1"/>
</dbReference>
<feature type="compositionally biased region" description="Basic residues" evidence="14">
    <location>
        <begin position="609"/>
        <end position="619"/>
    </location>
</feature>
<keyword evidence="3" id="KW-0597">Phosphoprotein</keyword>
<dbReference type="GO" id="GO:0008331">
    <property type="term" value="F:high voltage-gated calcium channel activity"/>
    <property type="evidence" value="ECO:0007669"/>
    <property type="project" value="TreeGrafter"/>
</dbReference>
<dbReference type="InterPro" id="IPR027359">
    <property type="entry name" value="Volt_channel_dom_sf"/>
</dbReference>
<feature type="region of interest" description="Disordered" evidence="14">
    <location>
        <begin position="601"/>
        <end position="620"/>
    </location>
</feature>
<evidence type="ECO:0000313" key="18">
    <source>
        <dbReference type="Proteomes" id="UP000654075"/>
    </source>
</evidence>
<dbReference type="PROSITE" id="PS00018">
    <property type="entry name" value="EF_HAND_1"/>
    <property type="match status" value="1"/>
</dbReference>
<protein>
    <recommendedName>
        <fullName evidence="16">EF-hand domain-containing protein</fullName>
    </recommendedName>
</protein>
<dbReference type="InterPro" id="IPR050599">
    <property type="entry name" value="VDCC_alpha-1_subunit"/>
</dbReference>
<feature type="transmembrane region" description="Helical" evidence="15">
    <location>
        <begin position="335"/>
        <end position="360"/>
    </location>
</feature>
<feature type="transmembrane region" description="Helical" evidence="15">
    <location>
        <begin position="280"/>
        <end position="299"/>
    </location>
</feature>
<dbReference type="EMBL" id="CAJNNV010028009">
    <property type="protein sequence ID" value="CAE8622597.1"/>
    <property type="molecule type" value="Genomic_DNA"/>
</dbReference>
<evidence type="ECO:0000256" key="5">
    <source>
        <dbReference type="ARBA" id="ARBA00022673"/>
    </source>
</evidence>
<dbReference type="GO" id="GO:0005509">
    <property type="term" value="F:calcium ion binding"/>
    <property type="evidence" value="ECO:0007669"/>
    <property type="project" value="InterPro"/>
</dbReference>
<evidence type="ECO:0000256" key="12">
    <source>
        <dbReference type="ARBA" id="ARBA00023180"/>
    </source>
</evidence>
<name>A0A813G8L0_POLGL</name>
<dbReference type="AlphaFoldDB" id="A0A813G8L0"/>
<dbReference type="PROSITE" id="PS50222">
    <property type="entry name" value="EF_HAND_2"/>
    <property type="match status" value="1"/>
</dbReference>
<dbReference type="PANTHER" id="PTHR45628">
    <property type="entry name" value="VOLTAGE-DEPENDENT CALCIUM CHANNEL TYPE A SUBUNIT ALPHA-1"/>
    <property type="match status" value="1"/>
</dbReference>
<evidence type="ECO:0000256" key="9">
    <source>
        <dbReference type="ARBA" id="ARBA00022989"/>
    </source>
</evidence>
<comment type="subcellular location">
    <subcellularLocation>
        <location evidence="1">Membrane</location>
        <topology evidence="1">Multi-pass membrane protein</topology>
    </subcellularLocation>
</comment>
<dbReference type="Gene3D" id="1.10.238.10">
    <property type="entry name" value="EF-hand"/>
    <property type="match status" value="1"/>
</dbReference>
<evidence type="ECO:0000313" key="17">
    <source>
        <dbReference type="EMBL" id="CAE8622597.1"/>
    </source>
</evidence>
<dbReference type="InterPro" id="IPR005821">
    <property type="entry name" value="Ion_trans_dom"/>
</dbReference>
<gene>
    <name evidence="17" type="ORF">PGLA1383_LOCUS40036</name>
</gene>
<keyword evidence="13" id="KW-0407">Ion channel</keyword>
<dbReference type="Gene3D" id="1.20.120.350">
    <property type="entry name" value="Voltage-gated potassium channels. Chain C"/>
    <property type="match status" value="1"/>
</dbReference>
<keyword evidence="10" id="KW-0406">Ion transport</keyword>
<reference evidence="17" key="1">
    <citation type="submission" date="2021-02" db="EMBL/GenBank/DDBJ databases">
        <authorList>
            <person name="Dougan E. K."/>
            <person name="Rhodes N."/>
            <person name="Thang M."/>
            <person name="Chan C."/>
        </authorList>
    </citation>
    <scope>NUCLEOTIDE SEQUENCE</scope>
</reference>
<dbReference type="GO" id="GO:0098703">
    <property type="term" value="P:calcium ion import across plasma membrane"/>
    <property type="evidence" value="ECO:0007669"/>
    <property type="project" value="TreeGrafter"/>
</dbReference>
<keyword evidence="6 15" id="KW-0812">Transmembrane</keyword>
<evidence type="ECO:0000256" key="7">
    <source>
        <dbReference type="ARBA" id="ARBA00022837"/>
    </source>
</evidence>
<accession>A0A813G8L0</accession>
<evidence type="ECO:0000256" key="11">
    <source>
        <dbReference type="ARBA" id="ARBA00023136"/>
    </source>
</evidence>
<keyword evidence="2" id="KW-0813">Transport</keyword>
<keyword evidence="11 15" id="KW-0472">Membrane</keyword>
<sequence>MCRAMSSNFQKLLGDLTVQYMMDVQELRDEVLKLKSENDCLKETDQAVSLEAARVHFSRLPSENNDSLMSESDCLKDESSELSVQDRGTLEVYTAVPVKQPIYHHQQQQQQEQEHQEQHQLYKSEAFSQSESSCWSVHESYVGMSNDDIKLTRRLARLEQTLDQLDPTRSVCEDDDANPAAEVHRCSRIANFLESDTYELMVGSIILMNVVVMAAVLQVQGTEIGYALGYPGYSEPISGWQEANKVFGGFDLLFLGLYTVDLVLRTSVLHVRFFKAPLNWLDLLVVMSGWIELFGSWFLDPFFVRMLRLVKFGRAFRAMQLSKVSHSLKMLGRCITASVGVLFWSLCLLFVIQCIGGMMLSISVRPFLENAEVEPEIRRIVFRYFGTFSGSMLTMFEVLFANWSIPCRCLVDHVSEWFGLWFIIYRCLVGFAVLNVVNATFVQQTMSVAQQDTEFMIEANEKAMKSYASKLHVLFQELDASGDGLVSWEEFAVLLTDDRLRAFLSAMEIDATDLQGLFEVLGDGSGNISADDFIVGAQRINGPAKNVDMAQLLGIVKRLDSKLESNATCTLQQAELVVATGKSSSKTSNKSKINRLIWQSEQQHENSNRRMHKSNRGKKQNLLDDLAVAFGRNTSTSSSNHNYFGRNTSTSSSNHNYNNNSNNNYNNKGNINNINNKSADPESSNTSSVIAEDDELDHAAI</sequence>
<evidence type="ECO:0000256" key="10">
    <source>
        <dbReference type="ARBA" id="ARBA00023065"/>
    </source>
</evidence>
<keyword evidence="5" id="KW-0107">Calcium channel</keyword>
<feature type="transmembrane region" description="Helical" evidence="15">
    <location>
        <begin position="246"/>
        <end position="268"/>
    </location>
</feature>
<evidence type="ECO:0000256" key="4">
    <source>
        <dbReference type="ARBA" id="ARBA00022568"/>
    </source>
</evidence>
<organism evidence="17 18">
    <name type="scientific">Polarella glacialis</name>
    <name type="common">Dinoflagellate</name>
    <dbReference type="NCBI Taxonomy" id="89957"/>
    <lineage>
        <taxon>Eukaryota</taxon>
        <taxon>Sar</taxon>
        <taxon>Alveolata</taxon>
        <taxon>Dinophyceae</taxon>
        <taxon>Suessiales</taxon>
        <taxon>Suessiaceae</taxon>
        <taxon>Polarella</taxon>
    </lineage>
</organism>
<keyword evidence="12" id="KW-0325">Glycoprotein</keyword>
<dbReference type="Pfam" id="PF00520">
    <property type="entry name" value="Ion_trans"/>
    <property type="match status" value="1"/>
</dbReference>
<feature type="transmembrane region" description="Helical" evidence="15">
    <location>
        <begin position="198"/>
        <end position="219"/>
    </location>
</feature>
<evidence type="ECO:0000256" key="2">
    <source>
        <dbReference type="ARBA" id="ARBA00022448"/>
    </source>
</evidence>
<proteinExistence type="predicted"/>
<dbReference type="GO" id="GO:0005891">
    <property type="term" value="C:voltage-gated calcium channel complex"/>
    <property type="evidence" value="ECO:0007669"/>
    <property type="project" value="TreeGrafter"/>
</dbReference>
<feature type="transmembrane region" description="Helical" evidence="15">
    <location>
        <begin position="381"/>
        <end position="405"/>
    </location>
</feature>
<dbReference type="InterPro" id="IPR018247">
    <property type="entry name" value="EF_Hand_1_Ca_BS"/>
</dbReference>
<dbReference type="InterPro" id="IPR002048">
    <property type="entry name" value="EF_hand_dom"/>
</dbReference>
<keyword evidence="9 15" id="KW-1133">Transmembrane helix</keyword>
<evidence type="ECO:0000256" key="14">
    <source>
        <dbReference type="SAM" id="MobiDB-lite"/>
    </source>
</evidence>
<feature type="compositionally biased region" description="Basic and acidic residues" evidence="14">
    <location>
        <begin position="112"/>
        <end position="122"/>
    </location>
</feature>
<feature type="compositionally biased region" description="Acidic residues" evidence="14">
    <location>
        <begin position="691"/>
        <end position="701"/>
    </location>
</feature>